<protein>
    <recommendedName>
        <fullName evidence="1">Bacterial repeat domain-containing protein</fullName>
    </recommendedName>
</protein>
<dbReference type="InterPro" id="IPR013783">
    <property type="entry name" value="Ig-like_fold"/>
</dbReference>
<evidence type="ECO:0000313" key="3">
    <source>
        <dbReference type="Proteomes" id="UP000005744"/>
    </source>
</evidence>
<name>I3CKD1_9GAMM</name>
<keyword evidence="3" id="KW-1185">Reference proteome</keyword>
<dbReference type="HOGENOM" id="CLU_287986_0_0_6"/>
<dbReference type="Pfam" id="PF18998">
    <property type="entry name" value="Flg_new_2"/>
    <property type="match status" value="3"/>
</dbReference>
<sequence length="1068" mass="108999">MRTFMNKGTPSAPAEGTYRRRKIWLSVVGSLALSALGQNVWAYDISCTPANPTGATAVAVVTTNVPVPSPTLNLGTISPNTTTTATCTLTTATALQITAITVPSGYTLMSTVPTPFPLVLDGTTTTTATFIIRLNSQASDTVVSGNVGISSNEAGFANVSFPISGTIATPATGSNARLRVFDTTDLSTYETTNQLYPAVPPQTATRCLNIGLTAPGSTANPIKTVTVGSTNDGTFTPPTDSVTSIVFFPSPDTAFGLSSTSGSSVTSGLTGLMGLIDPVAPATLYTGTPIAGSFKVTFDPAKLSPTPTTYPYVVPQRKLQVFSTDPDSNPAEIPISAVVVPDLNPKLQVLVDTSLTVSKDATIDLGTATVGETLSKTFILKNIGYSNLNLATIAPTIAGLTTAVTATPGPYADSDQVLGPRTLNQPTNGGCATSLTPSGEQTTFELAMTSTTAGIYTGTVTIATNDPTNPSFTFKVTGTFENAPPPAPVSPEIDVYFGTTELQTDATTSIDFGTTNIGTPVTKEIIIKNVGVGTEDLLVTSVNFLGQNGQPSLNFKTVGTVANRVVQLSETQFSVQFSPTTAGTFNETIEIYNTDRANGGTHDAGVSENPFRIKVTGVATSTTSTGPALTIAPAPTNGSITSDVGGIVCGTTGTVCTANYTQNATVQLTATPATGATFTSWGGNCSGTTNPLSVTMDAAKTCTATFTSGSTGTTQTLTVTKNGNGTVSSTPTGIDCGTTCSASFTSGTSVTLTASPSTGATFTGWSGSCSGTNTTATVTVDAAKSCVATFSDTSTGTTQTLTITKTGSGSVVSSPSGVNCGTTCSASFNTNTAITLTATPTTGATFTGWSGSCSGTSTTLVLTLDSAKACTATFTTATSSEANCFESQKGILLDGVCKPAQPLLSTAVATTGEGVATTAEIVGGVMVNNGSSYLNPSNTTMLEDVVVAGHIKVASEDVGKTADIIVAGLLTIGDQFFWYMLDGKNNTCELCVAAWNFDSRDIVQSLGQLTAQKTGLILPAYYPIKIYASKFAAPGVLQIFIGYRITSGSDVGKLVFNAVPIDTTIKTE</sequence>
<dbReference type="Gene3D" id="2.60.40.10">
    <property type="entry name" value="Immunoglobulins"/>
    <property type="match status" value="2"/>
</dbReference>
<dbReference type="InterPro" id="IPR044060">
    <property type="entry name" value="Bacterial_rp_domain"/>
</dbReference>
<gene>
    <name evidence="2" type="ORF">BegalDRAFT_3253</name>
</gene>
<dbReference type="eggNOG" id="COG2931">
    <property type="taxonomic scope" value="Bacteria"/>
</dbReference>
<dbReference type="EMBL" id="JH600070">
    <property type="protein sequence ID" value="EIJ44074.1"/>
    <property type="molecule type" value="Genomic_DNA"/>
</dbReference>
<dbReference type="eggNOG" id="COG3266">
    <property type="taxonomic scope" value="Bacteria"/>
</dbReference>
<dbReference type="RefSeq" id="WP_002691817.1">
    <property type="nucleotide sequence ID" value="NZ_JH600070.1"/>
</dbReference>
<organism evidence="2 3">
    <name type="scientific">Beggiatoa alba B18LD</name>
    <dbReference type="NCBI Taxonomy" id="395493"/>
    <lineage>
        <taxon>Bacteria</taxon>
        <taxon>Pseudomonadati</taxon>
        <taxon>Pseudomonadota</taxon>
        <taxon>Gammaproteobacteria</taxon>
        <taxon>Thiotrichales</taxon>
        <taxon>Thiotrichaceae</taxon>
        <taxon>Beggiatoa</taxon>
    </lineage>
</organism>
<reference evidence="2 3" key="1">
    <citation type="submission" date="2011-11" db="EMBL/GenBank/DDBJ databases">
        <title>Improved High-Quality Draft sequence of Beggiatoa alba B18lD.</title>
        <authorList>
            <consortium name="US DOE Joint Genome Institute"/>
            <person name="Lucas S."/>
            <person name="Han J."/>
            <person name="Lapidus A."/>
            <person name="Cheng J.-F."/>
            <person name="Goodwin L."/>
            <person name="Pitluck S."/>
            <person name="Peters L."/>
            <person name="Mikhailova N."/>
            <person name="Held B."/>
            <person name="Detter J.C."/>
            <person name="Han C."/>
            <person name="Tapia R."/>
            <person name="Land M."/>
            <person name="Hauser L."/>
            <person name="Kyrpides N."/>
            <person name="Ivanova N."/>
            <person name="Pagani I."/>
            <person name="Samuel K."/>
            <person name="Teske A."/>
            <person name="Mueller J."/>
            <person name="Woyke T."/>
        </authorList>
    </citation>
    <scope>NUCLEOTIDE SEQUENCE [LARGE SCALE GENOMIC DNA]</scope>
    <source>
        <strain evidence="2 3">B18LD</strain>
    </source>
</reference>
<dbReference type="Proteomes" id="UP000005744">
    <property type="component" value="Unassembled WGS sequence"/>
</dbReference>
<feature type="domain" description="Bacterial repeat" evidence="1">
    <location>
        <begin position="800"/>
        <end position="876"/>
    </location>
</feature>
<dbReference type="AlphaFoldDB" id="I3CKD1"/>
<dbReference type="STRING" id="395493.BegalDRAFT_3253"/>
<accession>I3CKD1</accession>
<feature type="domain" description="Bacterial repeat" evidence="1">
    <location>
        <begin position="650"/>
        <end position="708"/>
    </location>
</feature>
<evidence type="ECO:0000313" key="2">
    <source>
        <dbReference type="EMBL" id="EIJ44074.1"/>
    </source>
</evidence>
<dbReference type="OrthoDB" id="3565729at2"/>
<evidence type="ECO:0000259" key="1">
    <source>
        <dbReference type="Pfam" id="PF18998"/>
    </source>
</evidence>
<feature type="domain" description="Bacterial repeat" evidence="1">
    <location>
        <begin position="716"/>
        <end position="792"/>
    </location>
</feature>
<dbReference type="NCBIfam" id="NF012200">
    <property type="entry name" value="choice_anch_D"/>
    <property type="match status" value="2"/>
</dbReference>
<proteinExistence type="predicted"/>